<dbReference type="Proteomes" id="UP000672032">
    <property type="component" value="Chromosome 1"/>
</dbReference>
<feature type="region of interest" description="Disordered" evidence="1">
    <location>
        <begin position="1"/>
        <end position="120"/>
    </location>
</feature>
<evidence type="ECO:0000256" key="2">
    <source>
        <dbReference type="SAM" id="Phobius"/>
    </source>
</evidence>
<evidence type="ECO:0000256" key="1">
    <source>
        <dbReference type="SAM" id="MobiDB-lite"/>
    </source>
</evidence>
<keyword evidence="2" id="KW-0812">Transmembrane</keyword>
<evidence type="ECO:0000313" key="4">
    <source>
        <dbReference type="Proteomes" id="UP000672032"/>
    </source>
</evidence>
<feature type="compositionally biased region" description="Low complexity" evidence="1">
    <location>
        <begin position="13"/>
        <end position="48"/>
    </location>
</feature>
<feature type="transmembrane region" description="Helical" evidence="2">
    <location>
        <begin position="223"/>
        <end position="243"/>
    </location>
</feature>
<keyword evidence="2" id="KW-1133">Transmembrane helix</keyword>
<sequence>MLRLGIIRNDSNTPDSDSGSKGKGSSITSASSSLSASQPQSQTESTSEINTDATSDDSDIEPHSSPPISMLINATNSGLSPDAGADCSDPATESDDEEGLAADANSVSPAGTEVHGGAESGTPISSLLGIAGAADAHPVPSDILALKGSMLLLSPTSVGPVEIGVESSVSVAESGARTPNSAALQAKSLPGGFIASAPAAEMNESLAGGALRMGRERGLGLELGWGGRLSGIWLVLVVCFVVWRVL</sequence>
<keyword evidence="2" id="KW-0472">Membrane</keyword>
<dbReference type="AlphaFoldDB" id="A0A8A3P9Y1"/>
<accession>A0A8A3P9Y1</accession>
<proteinExistence type="predicted"/>
<organism evidence="3 4">
    <name type="scientific">Monilinia vaccinii-corymbosi</name>
    <dbReference type="NCBI Taxonomy" id="61207"/>
    <lineage>
        <taxon>Eukaryota</taxon>
        <taxon>Fungi</taxon>
        <taxon>Dikarya</taxon>
        <taxon>Ascomycota</taxon>
        <taxon>Pezizomycotina</taxon>
        <taxon>Leotiomycetes</taxon>
        <taxon>Helotiales</taxon>
        <taxon>Sclerotiniaceae</taxon>
        <taxon>Monilinia</taxon>
    </lineage>
</organism>
<dbReference type="EMBL" id="CP063405">
    <property type="protein sequence ID" value="QSZ30127.1"/>
    <property type="molecule type" value="Genomic_DNA"/>
</dbReference>
<reference evidence="3" key="1">
    <citation type="submission" date="2020-10" db="EMBL/GenBank/DDBJ databases">
        <title>Genome Sequence of Monilinia vaccinii-corymbosi Sheds Light on Mummy Berry Disease Infection of Blueberry and Mating Type.</title>
        <authorList>
            <person name="Yow A.G."/>
            <person name="Zhang Y."/>
            <person name="Bansal K."/>
            <person name="Eacker S.M."/>
            <person name="Sullivan S."/>
            <person name="Liachko I."/>
            <person name="Cubeta M.A."/>
            <person name="Rollins J.A."/>
            <person name="Ashrafi H."/>
        </authorList>
    </citation>
    <scope>NUCLEOTIDE SEQUENCE</scope>
    <source>
        <strain evidence="3">RL-1</strain>
    </source>
</reference>
<evidence type="ECO:0000313" key="3">
    <source>
        <dbReference type="EMBL" id="QSZ30127.1"/>
    </source>
</evidence>
<name>A0A8A3P9Y1_9HELO</name>
<protein>
    <submittedName>
        <fullName evidence="3">Uncharacterized protein</fullName>
    </submittedName>
</protein>
<gene>
    <name evidence="3" type="ORF">DSL72_004647</name>
</gene>
<keyword evidence="4" id="KW-1185">Reference proteome</keyword>